<dbReference type="EMBL" id="JADMKU010000001">
    <property type="protein sequence ID" value="MBR9649978.1"/>
    <property type="molecule type" value="Genomic_DNA"/>
</dbReference>
<accession>A0ABS5HN49</accession>
<feature type="transmembrane region" description="Helical" evidence="6">
    <location>
        <begin position="368"/>
        <end position="387"/>
    </location>
</feature>
<keyword evidence="3 6" id="KW-0812">Transmembrane</keyword>
<evidence type="ECO:0000259" key="7">
    <source>
        <dbReference type="Pfam" id="PF03772"/>
    </source>
</evidence>
<evidence type="ECO:0000256" key="2">
    <source>
        <dbReference type="ARBA" id="ARBA00022475"/>
    </source>
</evidence>
<feature type="transmembrane region" description="Helical" evidence="6">
    <location>
        <begin position="345"/>
        <end position="362"/>
    </location>
</feature>
<name>A0ABS5HN49_9RHOB</name>
<organism evidence="9 10">
    <name type="scientific">Thalassovita aquimarina</name>
    <dbReference type="NCBI Taxonomy" id="2785917"/>
    <lineage>
        <taxon>Bacteria</taxon>
        <taxon>Pseudomonadati</taxon>
        <taxon>Pseudomonadota</taxon>
        <taxon>Alphaproteobacteria</taxon>
        <taxon>Rhodobacterales</taxon>
        <taxon>Roseobacteraceae</taxon>
        <taxon>Thalassovita</taxon>
    </lineage>
</organism>
<comment type="subcellular location">
    <subcellularLocation>
        <location evidence="1">Cell membrane</location>
        <topology evidence="1">Multi-pass membrane protein</topology>
    </subcellularLocation>
</comment>
<evidence type="ECO:0000256" key="3">
    <source>
        <dbReference type="ARBA" id="ARBA00022692"/>
    </source>
</evidence>
<dbReference type="Pfam" id="PF13567">
    <property type="entry name" value="DUF4131"/>
    <property type="match status" value="1"/>
</dbReference>
<sequence>MQGQDLVPFARIAMALVAQRGALFPWVPVFLGAGIGGYFCWLVEPGWGVQAAIGFAALCAGGLALRVGPAVSPLFWALALIACGELLAAARTHWVAAPVLHYRYYGPVQGRVIAIDRSGSDAMRLTLDNVVLRDHAPDRTPERVRVALHGDRRWHRPMPGEVVILTAHLSPPSGPAEPGGFDFQRHAWFQRIGGVGYTRTPVLLLEPRRAGVPLVAARLALSDRVQAALPGETGAFAAALMTGDRSAIGQDMLWDLRRANLAHLLAISGLHMGLVAGFVFASIRVLLALVPTVGLRVPAKKIAAIGALAVAAGYLALSGGNVATERAFVMVAVFLMAVVFDHRALSLRAVAVAAVAVLLIRPESLLSPGFQMSFAATTALVFVFGRIRDSGRMAGRGIWRPVLAVCLSSAVAGAATAPFAAAHFNQIAVLGLPANLLSVPLMGVLVIPAALLAALLMPLGAETPVLWLMGLGLDWILGVAHVVAARDDAVRMVHSPDWVVLPVFALGALLVVLWRGRFNWIGLAPMGIALLLWARTDRPDLLVAENGTLAGIMTEKGRALSKERGSGFVAGIWLENDGDAAPQPVAARRWADGTPFQVESGKRATDGAGCDEGGWLISNKLIEQDLPCRVFDPALLRRTGAVAVYFTEQGPRIVTARQLAGDRPWKSRKAQ</sequence>
<feature type="transmembrane region" description="Helical" evidence="6">
    <location>
        <begin position="261"/>
        <end position="287"/>
    </location>
</feature>
<feature type="transmembrane region" description="Helical" evidence="6">
    <location>
        <begin position="47"/>
        <end position="67"/>
    </location>
</feature>
<evidence type="ECO:0000256" key="5">
    <source>
        <dbReference type="ARBA" id="ARBA00023136"/>
    </source>
</evidence>
<evidence type="ECO:0000259" key="8">
    <source>
        <dbReference type="Pfam" id="PF13567"/>
    </source>
</evidence>
<feature type="transmembrane region" description="Helical" evidence="6">
    <location>
        <begin position="436"/>
        <end position="458"/>
    </location>
</feature>
<evidence type="ECO:0000256" key="1">
    <source>
        <dbReference type="ARBA" id="ARBA00004651"/>
    </source>
</evidence>
<feature type="transmembrane region" description="Helical" evidence="6">
    <location>
        <begin position="21"/>
        <end position="41"/>
    </location>
</feature>
<evidence type="ECO:0000313" key="9">
    <source>
        <dbReference type="EMBL" id="MBR9649978.1"/>
    </source>
</evidence>
<dbReference type="InterPro" id="IPR004477">
    <property type="entry name" value="ComEC_N"/>
</dbReference>
<protein>
    <submittedName>
        <fullName evidence="9">ComEC family competence protein</fullName>
    </submittedName>
</protein>
<feature type="domain" description="DUF4131" evidence="8">
    <location>
        <begin position="47"/>
        <end position="202"/>
    </location>
</feature>
<proteinExistence type="predicted"/>
<dbReference type="PANTHER" id="PTHR30619:SF1">
    <property type="entry name" value="RECOMBINATION PROTEIN 2"/>
    <property type="match status" value="1"/>
</dbReference>
<comment type="caution">
    <text evidence="9">The sequence shown here is derived from an EMBL/GenBank/DDBJ whole genome shotgun (WGS) entry which is preliminary data.</text>
</comment>
<dbReference type="InterPro" id="IPR025405">
    <property type="entry name" value="DUF4131"/>
</dbReference>
<evidence type="ECO:0000256" key="4">
    <source>
        <dbReference type="ARBA" id="ARBA00022989"/>
    </source>
</evidence>
<evidence type="ECO:0000256" key="6">
    <source>
        <dbReference type="SAM" id="Phobius"/>
    </source>
</evidence>
<reference evidence="9 10" key="1">
    <citation type="journal article" date="2021" name="Arch. Microbiol.">
        <title>Thalassobius aquimarinus sp. nov., isolated from the Sea of Japan seashore.</title>
        <authorList>
            <person name="Kurilenko V.V."/>
            <person name="Romanenko L.A."/>
            <person name="Chernysheva N.Y."/>
            <person name="Velansky P.V."/>
            <person name="Tekutyeva L.A."/>
            <person name="Isaeva M.P."/>
            <person name="Mikhailov V.V."/>
        </authorList>
    </citation>
    <scope>NUCLEOTIDE SEQUENCE [LARGE SCALE GENOMIC DNA]</scope>
    <source>
        <strain evidence="9 10">KMM 8518</strain>
    </source>
</reference>
<dbReference type="InterPro" id="IPR052159">
    <property type="entry name" value="Competence_DNA_uptake"/>
</dbReference>
<keyword evidence="2" id="KW-1003">Cell membrane</keyword>
<evidence type="ECO:0000313" key="10">
    <source>
        <dbReference type="Proteomes" id="UP001195941"/>
    </source>
</evidence>
<gene>
    <name evidence="9" type="ORF">IT775_02435</name>
</gene>
<feature type="transmembrane region" description="Helical" evidence="6">
    <location>
        <begin position="498"/>
        <end position="516"/>
    </location>
</feature>
<feature type="domain" description="ComEC/Rec2-related protein" evidence="7">
    <location>
        <begin position="240"/>
        <end position="516"/>
    </location>
</feature>
<dbReference type="Proteomes" id="UP001195941">
    <property type="component" value="Unassembled WGS sequence"/>
</dbReference>
<keyword evidence="4 6" id="KW-1133">Transmembrane helix</keyword>
<feature type="transmembrane region" description="Helical" evidence="6">
    <location>
        <begin position="399"/>
        <end position="424"/>
    </location>
</feature>
<keyword evidence="10" id="KW-1185">Reference proteome</keyword>
<feature type="transmembrane region" description="Helical" evidence="6">
    <location>
        <begin position="299"/>
        <end position="317"/>
    </location>
</feature>
<keyword evidence="5 6" id="KW-0472">Membrane</keyword>
<dbReference type="Pfam" id="PF03772">
    <property type="entry name" value="Competence"/>
    <property type="match status" value="1"/>
</dbReference>
<dbReference type="PANTHER" id="PTHR30619">
    <property type="entry name" value="DNA INTERNALIZATION/COMPETENCE PROTEIN COMEC/REC2"/>
    <property type="match status" value="1"/>
</dbReference>
<feature type="transmembrane region" description="Helical" evidence="6">
    <location>
        <begin position="465"/>
        <end position="486"/>
    </location>
</feature>
<dbReference type="NCBIfam" id="TIGR00360">
    <property type="entry name" value="ComEC_N-term"/>
    <property type="match status" value="1"/>
</dbReference>